<dbReference type="InterPro" id="IPR014879">
    <property type="entry name" value="Spo0A_C"/>
</dbReference>
<reference evidence="2" key="1">
    <citation type="submission" date="2020-10" db="EMBL/GenBank/DDBJ databases">
        <authorList>
            <person name="Gilroy R."/>
        </authorList>
    </citation>
    <scope>NUCLEOTIDE SEQUENCE</scope>
    <source>
        <strain evidence="2">23406</strain>
    </source>
</reference>
<evidence type="ECO:0000259" key="1">
    <source>
        <dbReference type="Pfam" id="PF08769"/>
    </source>
</evidence>
<evidence type="ECO:0000313" key="3">
    <source>
        <dbReference type="Proteomes" id="UP000886891"/>
    </source>
</evidence>
<feature type="domain" description="Sporulation initiation factor Spo0A C-terminal" evidence="1">
    <location>
        <begin position="132"/>
        <end position="234"/>
    </location>
</feature>
<dbReference type="GO" id="GO:0003677">
    <property type="term" value="F:DNA binding"/>
    <property type="evidence" value="ECO:0007669"/>
    <property type="project" value="InterPro"/>
</dbReference>
<gene>
    <name evidence="2" type="ORF">IAB14_02610</name>
</gene>
<dbReference type="EMBL" id="DVOH01000017">
    <property type="protein sequence ID" value="HIU99990.1"/>
    <property type="molecule type" value="Genomic_DNA"/>
</dbReference>
<dbReference type="AlphaFoldDB" id="A0A9D1NBS4"/>
<organism evidence="2 3">
    <name type="scientific">Candidatus Stercoripulliclostridium merdipullorum</name>
    <dbReference type="NCBI Taxonomy" id="2840952"/>
    <lineage>
        <taxon>Bacteria</taxon>
        <taxon>Bacillati</taxon>
        <taxon>Bacillota</taxon>
        <taxon>Clostridia</taxon>
        <taxon>Eubacteriales</taxon>
        <taxon>Candidatus Stercoripulliclostridium</taxon>
    </lineage>
</organism>
<keyword evidence="2" id="KW-0396">Initiation factor</keyword>
<dbReference type="GO" id="GO:0005509">
    <property type="term" value="F:calcium ion binding"/>
    <property type="evidence" value="ECO:0007669"/>
    <property type="project" value="InterPro"/>
</dbReference>
<dbReference type="GO" id="GO:0042173">
    <property type="term" value="P:regulation of sporulation resulting in formation of a cellular spore"/>
    <property type="evidence" value="ECO:0007669"/>
    <property type="project" value="InterPro"/>
</dbReference>
<reference evidence="2" key="2">
    <citation type="journal article" date="2021" name="PeerJ">
        <title>Extensive microbial diversity within the chicken gut microbiome revealed by metagenomics and culture.</title>
        <authorList>
            <person name="Gilroy R."/>
            <person name="Ravi A."/>
            <person name="Getino M."/>
            <person name="Pursley I."/>
            <person name="Horton D.L."/>
            <person name="Alikhan N.F."/>
            <person name="Baker D."/>
            <person name="Gharbi K."/>
            <person name="Hall N."/>
            <person name="Watson M."/>
            <person name="Adriaenssens E.M."/>
            <person name="Foster-Nyarko E."/>
            <person name="Jarju S."/>
            <person name="Secka A."/>
            <person name="Antonio M."/>
            <person name="Oren A."/>
            <person name="Chaudhuri R.R."/>
            <person name="La Ragione R."/>
            <person name="Hildebrand F."/>
            <person name="Pallen M.J."/>
        </authorList>
    </citation>
    <scope>NUCLEOTIDE SEQUENCE</scope>
    <source>
        <strain evidence="2">23406</strain>
    </source>
</reference>
<dbReference type="Gene3D" id="1.10.10.10">
    <property type="entry name" value="Winged helix-like DNA-binding domain superfamily/Winged helix DNA-binding domain"/>
    <property type="match status" value="1"/>
</dbReference>
<dbReference type="GO" id="GO:0003743">
    <property type="term" value="F:translation initiation factor activity"/>
    <property type="evidence" value="ECO:0007669"/>
    <property type="project" value="UniProtKB-KW"/>
</dbReference>
<dbReference type="InterPro" id="IPR016032">
    <property type="entry name" value="Sig_transdc_resp-reg_C-effctor"/>
</dbReference>
<dbReference type="InterPro" id="IPR036388">
    <property type="entry name" value="WH-like_DNA-bd_sf"/>
</dbReference>
<comment type="caution">
    <text evidence="2">The sequence shown here is derived from an EMBL/GenBank/DDBJ whole genome shotgun (WGS) entry which is preliminary data.</text>
</comment>
<evidence type="ECO:0000313" key="2">
    <source>
        <dbReference type="EMBL" id="HIU99990.1"/>
    </source>
</evidence>
<name>A0A9D1NBS4_9FIRM</name>
<dbReference type="Pfam" id="PF08769">
    <property type="entry name" value="Spo0A_C"/>
    <property type="match status" value="1"/>
</dbReference>
<dbReference type="SUPFAM" id="SSF46894">
    <property type="entry name" value="C-terminal effector domain of the bipartite response regulators"/>
    <property type="match status" value="1"/>
</dbReference>
<dbReference type="GO" id="GO:0005737">
    <property type="term" value="C:cytoplasm"/>
    <property type="evidence" value="ECO:0007669"/>
    <property type="project" value="InterPro"/>
</dbReference>
<sequence length="245" mass="26799">MHYHLVLVTDNEALSQSFRCACKELPRITLVTVKHCIDAFNLSGVSPVDAVIIDFAAGDPFCSSYLRYIAPRAVTAVVGVPESGVSEVFAAACNLCYPAGCNPAKVVADVDAAMRYLSVAANQKDHSLQNTICDLFLTAGISPHNKGFRFLNEAVMIGLKEPRALANLSKLVYPRIAFKYNTTPTGVERAIRFAIESAWNRGHMERLRKKLGTALGDDRLKPTNSELIALLIYKLEADYAFSVNS</sequence>
<proteinExistence type="predicted"/>
<accession>A0A9D1NBS4</accession>
<dbReference type="Proteomes" id="UP000886891">
    <property type="component" value="Unassembled WGS sequence"/>
</dbReference>
<keyword evidence="2" id="KW-0648">Protein biosynthesis</keyword>
<dbReference type="GO" id="GO:0003700">
    <property type="term" value="F:DNA-binding transcription factor activity"/>
    <property type="evidence" value="ECO:0007669"/>
    <property type="project" value="InterPro"/>
</dbReference>
<protein>
    <submittedName>
        <fullName evidence="2">Sporulation initiation factor Spo0A C-terminal domain-containing protein</fullName>
    </submittedName>
</protein>